<dbReference type="PANTHER" id="PTHR21219">
    <property type="entry name" value="FI19613P1"/>
    <property type="match status" value="1"/>
</dbReference>
<keyword evidence="3" id="KW-1185">Reference proteome</keyword>
<dbReference type="EMBL" id="CAJVCH010570314">
    <property type="protein sequence ID" value="CAG7834646.1"/>
    <property type="molecule type" value="Genomic_DNA"/>
</dbReference>
<sequence>MVIILQQTMDNGKRFVSTVVEEESFNSTFSVNSSHNSISERSAIYKQRIDSLFGRHTRLNPFKPTLEPFVNRHEDKNHEIVSGETQPSSALLHHHRPLLTTSCKPATPAQVSTQKFLCNSSPTNIISSEDENDDYEKIEEKSCSIITDSLTHSECRKNRSCSESGYSKECSKSSSVSHVSSVRLNCEEADHISRSSNPLISNSMDRDRDMGNKAVGESHMWRNGTYGESPCSSEERQYGIVRTTPGGILKFSVEYLGSIPVDGTTTALQDLQAPLRNLYMNYLSGTNLMSGQLSITSDGLRFEAPKVRLVNPFATIAVWAAIKFVAHGEPNPMECAFMPLISDPEGQDKSRLFGRMSPELSKAYKGCVSGHRAFRNPPIFACVMREASFSLDCHAFACKCAEDAIVIAANLYQSLVDKMRTANKEGESGYGSLTRNSPANQSQSSPNENRSCSSASSQGSPRLTSGNSSSSGGGREGSGHSEGTCQDLKSVPKPEHRVVFSDSESVAPIRPPRRKKKSSDGIPSNLKRYNSDDSVLLKLPHRRKSLKGNCHSHYGKAKKRVQISTPDETTSSESINESIDQVLDRIINPGGMSFNDLKPSYQELILKIALTLTQDQLYQKSKQAMKKHQQYNMRKKSNKNPDLPEDNSQFLNLLLKSFSKITSGKAPSNNQVKRKGNKSAGHSKLKPKTPPKVILKKTKEEDPFTSFCSGCVCENCSDKCYCSLPSKHNVKMVGLPPTPSNGSTATTLANMPNDQCQDPKNLESPRKKPCGYDTDSCAESEKCYCSLQRVKSNGLKIYNINLDTETSDTDTNSYDFEPFHAPSKKEPSGSNLKSVAGRSVEILSYHPAKRLMYNRNSGTTLHTTNALVHFDDKRSPGSSSHTNCNGNSKGSTRNHSAASSSYSHSSQDDLLSDSSNGHQRNKVLLITGSSPSTRVVYKEQYHESRKSHRSQLVDINEDESTEESRAFTRRKSSSDEGRATEKILSMKKTAEIAAMFTDLHLDQTTNLVATSKSEIYRESVNTTETSNTSLDFEASLGYLP</sequence>
<feature type="compositionally biased region" description="Basic and acidic residues" evidence="1">
    <location>
        <begin position="490"/>
        <end position="499"/>
    </location>
</feature>
<gene>
    <name evidence="2" type="ORF">AFUS01_LOCUS44127</name>
</gene>
<feature type="compositionally biased region" description="Low complexity" evidence="1">
    <location>
        <begin position="436"/>
        <end position="449"/>
    </location>
</feature>
<feature type="region of interest" description="Disordered" evidence="1">
    <location>
        <begin position="870"/>
        <end position="979"/>
    </location>
</feature>
<dbReference type="AlphaFoldDB" id="A0A8J2Q5H4"/>
<feature type="region of interest" description="Disordered" evidence="1">
    <location>
        <begin position="424"/>
        <end position="527"/>
    </location>
</feature>
<feature type="region of interest" description="Disordered" evidence="1">
    <location>
        <begin position="546"/>
        <end position="575"/>
    </location>
</feature>
<feature type="compositionally biased region" description="Polar residues" evidence="1">
    <location>
        <begin position="876"/>
        <end position="894"/>
    </location>
</feature>
<evidence type="ECO:0000256" key="1">
    <source>
        <dbReference type="SAM" id="MobiDB-lite"/>
    </source>
</evidence>
<feature type="region of interest" description="Disordered" evidence="1">
    <location>
        <begin position="662"/>
        <end position="692"/>
    </location>
</feature>
<feature type="region of interest" description="Disordered" evidence="1">
    <location>
        <begin position="807"/>
        <end position="834"/>
    </location>
</feature>
<feature type="compositionally biased region" description="Polar residues" evidence="1">
    <location>
        <begin position="662"/>
        <end position="671"/>
    </location>
</feature>
<evidence type="ECO:0000313" key="2">
    <source>
        <dbReference type="EMBL" id="CAG7834646.1"/>
    </source>
</evidence>
<organism evidence="2 3">
    <name type="scientific">Allacma fusca</name>
    <dbReference type="NCBI Taxonomy" id="39272"/>
    <lineage>
        <taxon>Eukaryota</taxon>
        <taxon>Metazoa</taxon>
        <taxon>Ecdysozoa</taxon>
        <taxon>Arthropoda</taxon>
        <taxon>Hexapoda</taxon>
        <taxon>Collembola</taxon>
        <taxon>Symphypleona</taxon>
        <taxon>Sminthuridae</taxon>
        <taxon>Allacma</taxon>
    </lineage>
</organism>
<proteinExistence type="predicted"/>
<reference evidence="2" key="1">
    <citation type="submission" date="2021-06" db="EMBL/GenBank/DDBJ databases">
        <authorList>
            <person name="Hodson N. C."/>
            <person name="Mongue J. A."/>
            <person name="Jaron S. K."/>
        </authorList>
    </citation>
    <scope>NUCLEOTIDE SEQUENCE</scope>
</reference>
<feature type="compositionally biased region" description="Low complexity" evidence="1">
    <location>
        <begin position="459"/>
        <end position="470"/>
    </location>
</feature>
<comment type="caution">
    <text evidence="2">The sequence shown here is derived from an EMBL/GenBank/DDBJ whole genome shotgun (WGS) entry which is preliminary data.</text>
</comment>
<protein>
    <recommendedName>
        <fullName evidence="4">PID domain-containing protein</fullName>
    </recommendedName>
</protein>
<feature type="compositionally biased region" description="Basic and acidic residues" evidence="1">
    <location>
        <begin position="962"/>
        <end position="979"/>
    </location>
</feature>
<dbReference type="Proteomes" id="UP000708208">
    <property type="component" value="Unassembled WGS sequence"/>
</dbReference>
<evidence type="ECO:0000313" key="3">
    <source>
        <dbReference type="Proteomes" id="UP000708208"/>
    </source>
</evidence>
<accession>A0A8J2Q5H4</accession>
<evidence type="ECO:0008006" key="4">
    <source>
        <dbReference type="Google" id="ProtNLM"/>
    </source>
</evidence>
<feature type="compositionally biased region" description="Basic residues" evidence="1">
    <location>
        <begin position="672"/>
        <end position="689"/>
    </location>
</feature>
<feature type="region of interest" description="Disordered" evidence="1">
    <location>
        <begin position="621"/>
        <end position="646"/>
    </location>
</feature>
<dbReference type="OrthoDB" id="5959615at2759"/>
<feature type="compositionally biased region" description="Low complexity" evidence="1">
    <location>
        <begin position="895"/>
        <end position="915"/>
    </location>
</feature>
<feature type="compositionally biased region" description="Basic residues" evidence="1">
    <location>
        <begin position="623"/>
        <end position="638"/>
    </location>
</feature>
<name>A0A8J2Q5H4_9HEXA</name>
<dbReference type="PANTHER" id="PTHR21219:SF4">
    <property type="entry name" value="PID DOMAIN-CONTAINING PROTEIN"/>
    <property type="match status" value="1"/>
</dbReference>